<reference evidence="7" key="1">
    <citation type="journal article" date="2019" name="Int. J. Syst. Evol. Microbiol.">
        <title>The Global Catalogue of Microorganisms (GCM) 10K type strain sequencing project: providing services to taxonomists for standard genome sequencing and annotation.</title>
        <authorList>
            <consortium name="The Broad Institute Genomics Platform"/>
            <consortium name="The Broad Institute Genome Sequencing Center for Infectious Disease"/>
            <person name="Wu L."/>
            <person name="Ma J."/>
        </authorList>
    </citation>
    <scope>NUCLEOTIDE SEQUENCE [LARGE SCALE GENOMIC DNA]</scope>
    <source>
        <strain evidence="7">JCM 18410</strain>
    </source>
</reference>
<dbReference type="PRINTS" id="PR01607">
    <property type="entry name" value="APYRASEFAMLY"/>
</dbReference>
<evidence type="ECO:0000256" key="3">
    <source>
        <dbReference type="SAM" id="MobiDB-lite"/>
    </source>
</evidence>
<proteinExistence type="inferred from homology"/>
<dbReference type="RefSeq" id="WP_345667644.1">
    <property type="nucleotide sequence ID" value="NZ_BAABKC010000021.1"/>
</dbReference>
<dbReference type="Pfam" id="PF02872">
    <property type="entry name" value="5_nucleotid_C"/>
    <property type="match status" value="1"/>
</dbReference>
<accession>A0ABP9K5K8</accession>
<dbReference type="Pfam" id="PF00149">
    <property type="entry name" value="Metallophos"/>
    <property type="match status" value="1"/>
</dbReference>
<evidence type="ECO:0000256" key="1">
    <source>
        <dbReference type="ARBA" id="ARBA00022729"/>
    </source>
</evidence>
<dbReference type="InterPro" id="IPR004843">
    <property type="entry name" value="Calcineurin-like_PHP"/>
</dbReference>
<comment type="caution">
    <text evidence="6">The sequence shown here is derived from an EMBL/GenBank/DDBJ whole genome shotgun (WGS) entry which is preliminary data.</text>
</comment>
<dbReference type="InterPro" id="IPR006311">
    <property type="entry name" value="TAT_signal"/>
</dbReference>
<dbReference type="SUPFAM" id="SSF56300">
    <property type="entry name" value="Metallo-dependent phosphatases"/>
    <property type="match status" value="1"/>
</dbReference>
<evidence type="ECO:0000313" key="7">
    <source>
        <dbReference type="Proteomes" id="UP001500124"/>
    </source>
</evidence>
<keyword evidence="7" id="KW-1185">Reference proteome</keyword>
<gene>
    <name evidence="6" type="ORF">GCM10023336_16520</name>
</gene>
<feature type="domain" description="Calcineurin-like phosphoesterase" evidence="4">
    <location>
        <begin position="48"/>
        <end position="304"/>
    </location>
</feature>
<feature type="region of interest" description="Disordered" evidence="3">
    <location>
        <begin position="598"/>
        <end position="630"/>
    </location>
</feature>
<dbReference type="InterPro" id="IPR006179">
    <property type="entry name" value="5_nucleotidase/apyrase"/>
</dbReference>
<name>A0ABP9K5K8_9ACTN</name>
<feature type="signal peptide" evidence="2">
    <location>
        <begin position="1"/>
        <end position="29"/>
    </location>
</feature>
<dbReference type="PANTHER" id="PTHR11575:SF24">
    <property type="entry name" value="5'-NUCLEOTIDASE"/>
    <property type="match status" value="1"/>
</dbReference>
<keyword evidence="2" id="KW-0378">Hydrolase</keyword>
<dbReference type="PANTHER" id="PTHR11575">
    <property type="entry name" value="5'-NUCLEOTIDASE-RELATED"/>
    <property type="match status" value="1"/>
</dbReference>
<evidence type="ECO:0000313" key="6">
    <source>
        <dbReference type="EMBL" id="GAA5049480.1"/>
    </source>
</evidence>
<keyword evidence="1 2" id="KW-0732">Signal</keyword>
<dbReference type="PROSITE" id="PS51318">
    <property type="entry name" value="TAT"/>
    <property type="match status" value="1"/>
</dbReference>
<evidence type="ECO:0000259" key="5">
    <source>
        <dbReference type="Pfam" id="PF02872"/>
    </source>
</evidence>
<organism evidence="6 7">
    <name type="scientific">Streptomyces similanensis</name>
    <dbReference type="NCBI Taxonomy" id="1274988"/>
    <lineage>
        <taxon>Bacteria</taxon>
        <taxon>Bacillati</taxon>
        <taxon>Actinomycetota</taxon>
        <taxon>Actinomycetes</taxon>
        <taxon>Kitasatosporales</taxon>
        <taxon>Streptomycetaceae</taxon>
        <taxon>Streptomyces</taxon>
    </lineage>
</organism>
<evidence type="ECO:0000259" key="4">
    <source>
        <dbReference type="Pfam" id="PF00149"/>
    </source>
</evidence>
<protein>
    <submittedName>
        <fullName evidence="6">Bifunctional metallophosphatase/5'-nucleotidase</fullName>
    </submittedName>
</protein>
<evidence type="ECO:0000256" key="2">
    <source>
        <dbReference type="RuleBase" id="RU362119"/>
    </source>
</evidence>
<dbReference type="InterPro" id="IPR029052">
    <property type="entry name" value="Metallo-depent_PP-like"/>
</dbReference>
<comment type="similarity">
    <text evidence="2">Belongs to the 5'-nucleotidase family.</text>
</comment>
<feature type="domain" description="5'-Nucleotidase C-terminal" evidence="5">
    <location>
        <begin position="390"/>
        <end position="567"/>
    </location>
</feature>
<sequence length="649" mass="69017">MAREFGRRTFLTAAGAAVTTAAVGTPAHATDDARDAATADDLVDVQLLNITDLHGYLQAAPGGTAVITGAGGRTYSVGGVAYLATHLERLRDGRRNSLFFAPGDLFSGWEFAAESLADEPTIEALNRLGLDFATAGNHEFDKSPQFLTAHMEDGVPFPRAGRDDAFPDSTGHRFRGADFRYYSANMVWSRTGRTVLPPYNIEWVDAGHGRRLPIGFIHLTAVGTDTGSTSYQPALSSLDEVATANRAAAELKARGVHAIVLSMHDGAVAGSDFDSGSNPSGPAYDLARQVSPDIDAIVTGHWHCRFNMMVPDPDGVPRPFVEAGCHGQVINEISLRLDPRTGKVVRALTTSTNHPNTRDVTPDPELKEVADYWTGYAAERARTPLGSQTASFTRARDNSGESTMGDLAADWALWAGRQPLGPMNDGNDQPNTPAELALIVAAPQVGQSVINHDLAFDSASGGAVTFGQAWNAIGYGDPILTVTVDGRQLHDALEQQWTTAADGTLRFAPLAVSANVRYAFDATGPVGDRVDPADVLVDGRPLDPDRRYRLAATAYTLLGADGFTAFAGFTAPVRHTRDFESFVAFVRAHPRLTPAERDRVTAANSAAPSARLGETATAAPRALGRDGAVASRTEAAQLTRAGNTFRVPC</sequence>
<dbReference type="SUPFAM" id="SSF55816">
    <property type="entry name" value="5'-nucleotidase (syn. UDP-sugar hydrolase), C-terminal domain"/>
    <property type="match status" value="1"/>
</dbReference>
<dbReference type="Proteomes" id="UP001500124">
    <property type="component" value="Unassembled WGS sequence"/>
</dbReference>
<dbReference type="Gene3D" id="3.60.21.10">
    <property type="match status" value="1"/>
</dbReference>
<dbReference type="InterPro" id="IPR036907">
    <property type="entry name" value="5'-Nucleotdase_C_sf"/>
</dbReference>
<dbReference type="EMBL" id="BAABKC010000021">
    <property type="protein sequence ID" value="GAA5049480.1"/>
    <property type="molecule type" value="Genomic_DNA"/>
</dbReference>
<keyword evidence="2" id="KW-0547">Nucleotide-binding</keyword>
<dbReference type="Gene3D" id="3.90.780.10">
    <property type="entry name" value="5'-Nucleotidase, C-terminal domain"/>
    <property type="match status" value="1"/>
</dbReference>
<feature type="chain" id="PRO_5045003208" evidence="2">
    <location>
        <begin position="30"/>
        <end position="649"/>
    </location>
</feature>
<dbReference type="InterPro" id="IPR008334">
    <property type="entry name" value="5'-Nucleotdase_C"/>
</dbReference>